<proteinExistence type="inferred from homology"/>
<keyword evidence="2" id="KW-0732">Signal</keyword>
<comment type="caution">
    <text evidence="4">The sequence shown here is derived from an EMBL/GenBank/DDBJ whole genome shotgun (WGS) entry which is preliminary data.</text>
</comment>
<dbReference type="Gene3D" id="1.10.530.10">
    <property type="match status" value="1"/>
</dbReference>
<protein>
    <submittedName>
        <fullName evidence="4">Lytic transglycosylase domain-containing protein</fullName>
    </submittedName>
</protein>
<dbReference type="PANTHER" id="PTHR37423">
    <property type="entry name" value="SOLUBLE LYTIC MUREIN TRANSGLYCOSYLASE-RELATED"/>
    <property type="match status" value="1"/>
</dbReference>
<evidence type="ECO:0000313" key="5">
    <source>
        <dbReference type="Proteomes" id="UP001297600"/>
    </source>
</evidence>
<sequence>MRHNSRNLFSSLTFHLRQTLVVLAGGIFCISASAASAADAEIQKAPQAEAAAAAEEPATYRSHLADYVARAYKVPRDQIERIIDGAIEAGRRNNLDPLLILSITAAESAFNPNARNRSSGASGLMQVVPKVHASRFKKKSGGVFDIETNLQVGSELLRELIDRTGSLPRALKLYMGGALLSHDQGYGNKVTREHSRMKLAAQGDVSEAVSLHHSRRPAESFGDKISGTFTEFRNWLSEVTGG</sequence>
<feature type="domain" description="Transglycosylase SLT" evidence="3">
    <location>
        <begin position="87"/>
        <end position="178"/>
    </location>
</feature>
<organism evidence="4 5">
    <name type="scientific">Mesosutterella porci</name>
    <dbReference type="NCBI Taxonomy" id="2915351"/>
    <lineage>
        <taxon>Bacteria</taxon>
        <taxon>Pseudomonadati</taxon>
        <taxon>Pseudomonadota</taxon>
        <taxon>Betaproteobacteria</taxon>
        <taxon>Burkholderiales</taxon>
        <taxon>Sutterellaceae</taxon>
        <taxon>Mesosutterella</taxon>
    </lineage>
</organism>
<evidence type="ECO:0000256" key="1">
    <source>
        <dbReference type="ARBA" id="ARBA00007734"/>
    </source>
</evidence>
<dbReference type="EMBL" id="JAKNCT010000008">
    <property type="protein sequence ID" value="MCG5031306.1"/>
    <property type="molecule type" value="Genomic_DNA"/>
</dbReference>
<accession>A0ABS9MRP3</accession>
<dbReference type="InterPro" id="IPR023346">
    <property type="entry name" value="Lysozyme-like_dom_sf"/>
</dbReference>
<keyword evidence="5" id="KW-1185">Reference proteome</keyword>
<feature type="chain" id="PRO_5046427359" evidence="2">
    <location>
        <begin position="38"/>
        <end position="242"/>
    </location>
</feature>
<dbReference type="Pfam" id="PF01464">
    <property type="entry name" value="SLT"/>
    <property type="match status" value="1"/>
</dbReference>
<evidence type="ECO:0000259" key="3">
    <source>
        <dbReference type="Pfam" id="PF01464"/>
    </source>
</evidence>
<dbReference type="RefSeq" id="WP_237979037.1">
    <property type="nucleotide sequence ID" value="NZ_JAKNCT010000008.1"/>
</dbReference>
<gene>
    <name evidence="4" type="ORF">MAF45_07615</name>
</gene>
<name>A0ABS9MRP3_9BURK</name>
<evidence type="ECO:0000256" key="2">
    <source>
        <dbReference type="SAM" id="SignalP"/>
    </source>
</evidence>
<feature type="signal peptide" evidence="2">
    <location>
        <begin position="1"/>
        <end position="37"/>
    </location>
</feature>
<dbReference type="Proteomes" id="UP001297600">
    <property type="component" value="Unassembled WGS sequence"/>
</dbReference>
<dbReference type="SUPFAM" id="SSF53955">
    <property type="entry name" value="Lysozyme-like"/>
    <property type="match status" value="1"/>
</dbReference>
<dbReference type="PANTHER" id="PTHR37423:SF2">
    <property type="entry name" value="MEMBRANE-BOUND LYTIC MUREIN TRANSGLYCOSYLASE C"/>
    <property type="match status" value="1"/>
</dbReference>
<evidence type="ECO:0000313" key="4">
    <source>
        <dbReference type="EMBL" id="MCG5031306.1"/>
    </source>
</evidence>
<dbReference type="InterPro" id="IPR008258">
    <property type="entry name" value="Transglycosylase_SLT_dom_1"/>
</dbReference>
<comment type="similarity">
    <text evidence="1">Belongs to the transglycosylase Slt family.</text>
</comment>
<reference evidence="4 5" key="1">
    <citation type="submission" date="2022-02" db="EMBL/GenBank/DDBJ databases">
        <title>Mesosutterella porci, a novel member of the family Sutterellaceae from pig feces.</title>
        <authorList>
            <person name="Wylensek D."/>
            <person name="Clavel T."/>
        </authorList>
    </citation>
    <scope>NUCLEOTIDE SEQUENCE [LARGE SCALE GENOMIC DNA]</scope>
    <source>
        <strain evidence="5">oilRF-744-wt-GAM-9</strain>
    </source>
</reference>